<dbReference type="GO" id="GO:0022857">
    <property type="term" value="F:transmembrane transporter activity"/>
    <property type="evidence" value="ECO:0007669"/>
    <property type="project" value="InterPro"/>
</dbReference>
<feature type="transmembrane region" description="Helical" evidence="6">
    <location>
        <begin position="53"/>
        <end position="78"/>
    </location>
</feature>
<evidence type="ECO:0000256" key="6">
    <source>
        <dbReference type="SAM" id="Phobius"/>
    </source>
</evidence>
<organism evidence="7 8">
    <name type="scientific">Diaporthe ampelina</name>
    <dbReference type="NCBI Taxonomy" id="1214573"/>
    <lineage>
        <taxon>Eukaryota</taxon>
        <taxon>Fungi</taxon>
        <taxon>Dikarya</taxon>
        <taxon>Ascomycota</taxon>
        <taxon>Pezizomycotina</taxon>
        <taxon>Sordariomycetes</taxon>
        <taxon>Sordariomycetidae</taxon>
        <taxon>Diaporthales</taxon>
        <taxon>Diaporthaceae</taxon>
        <taxon>Diaporthe</taxon>
    </lineage>
</organism>
<dbReference type="PANTHER" id="PTHR45649">
    <property type="entry name" value="AMINO-ACID PERMEASE BAT1"/>
    <property type="match status" value="1"/>
</dbReference>
<dbReference type="STRING" id="1214573.A0A0G2G0L0"/>
<feature type="transmembrane region" description="Helical" evidence="6">
    <location>
        <begin position="321"/>
        <end position="339"/>
    </location>
</feature>
<evidence type="ECO:0000256" key="2">
    <source>
        <dbReference type="ARBA" id="ARBA00022448"/>
    </source>
</evidence>
<feature type="transmembrane region" description="Helical" evidence="6">
    <location>
        <begin position="84"/>
        <end position="100"/>
    </location>
</feature>
<keyword evidence="3 6" id="KW-0812">Transmembrane</keyword>
<keyword evidence="8" id="KW-1185">Reference proteome</keyword>
<dbReference type="AlphaFoldDB" id="A0A0G2G0L0"/>
<feature type="transmembrane region" description="Helical" evidence="6">
    <location>
        <begin position="107"/>
        <end position="126"/>
    </location>
</feature>
<name>A0A0G2G0L0_9PEZI</name>
<evidence type="ECO:0000313" key="8">
    <source>
        <dbReference type="Proteomes" id="UP000034680"/>
    </source>
</evidence>
<sequence>MTKQELRTTEDVGVDTDQDATGIVTEIYRGTSADQHDMDVLGVKQVLRRNYRLVPMLGFSSIAVISWEIAPILLGYALVDGGPAAVFWGSAVVMNTVLASRLPVVQYLLFALHFGGIFAIVIPLWLTADRGNPSDVLLKFSDNGNWGNVGLSSMIGLTVFVGLLNGYDCIAHMSEETVDASRIIPIAITWSVAYNVVTLFIIGTALIFCLGNVESLLNTRTGQPSIQLFYNATQSYAGSSVMAAILVILVECCVINEVATSSRQLWSFARDRGLPGSTWLSYVAPGWDIPLRAICLTVLITALLSLINLGSTVALNATNSLGGVAFLFSYAITLVCLIWRRTRGAPLPPRRWSLGRYGLAINIMALAFLIPILFFYCWPLAQPVTATNLNWSSVALCCVLLAALIYYVIKARHEYVGPVMRVKRA</sequence>
<accession>A0A0G2G0L0</accession>
<keyword evidence="2" id="KW-0813">Transport</keyword>
<reference evidence="7 8" key="1">
    <citation type="submission" date="2015-05" db="EMBL/GenBank/DDBJ databases">
        <title>Distinctive expansion of gene families associated with plant cell wall degradation and secondary metabolism in the genomes of grapevine trunk pathogens.</title>
        <authorList>
            <person name="Lawrence D.P."/>
            <person name="Travadon R."/>
            <person name="Rolshausen P.E."/>
            <person name="Baumgartner K."/>
        </authorList>
    </citation>
    <scope>NUCLEOTIDE SEQUENCE [LARGE SCALE GENOMIC DNA]</scope>
    <source>
        <strain evidence="7">DA912</strain>
    </source>
</reference>
<feature type="transmembrane region" description="Helical" evidence="6">
    <location>
        <begin position="146"/>
        <end position="167"/>
    </location>
</feature>
<dbReference type="Pfam" id="PF13520">
    <property type="entry name" value="AA_permease_2"/>
    <property type="match status" value="1"/>
</dbReference>
<evidence type="ECO:0000313" key="7">
    <source>
        <dbReference type="EMBL" id="KKY39851.1"/>
    </source>
</evidence>
<feature type="transmembrane region" description="Helical" evidence="6">
    <location>
        <begin position="293"/>
        <end position="315"/>
    </location>
</feature>
<keyword evidence="5 6" id="KW-0472">Membrane</keyword>
<evidence type="ECO:0000256" key="5">
    <source>
        <dbReference type="ARBA" id="ARBA00023136"/>
    </source>
</evidence>
<comment type="caution">
    <text evidence="7">The sequence shown here is derived from an EMBL/GenBank/DDBJ whole genome shotgun (WGS) entry which is preliminary data.</text>
</comment>
<evidence type="ECO:0000256" key="4">
    <source>
        <dbReference type="ARBA" id="ARBA00022989"/>
    </source>
</evidence>
<comment type="subcellular location">
    <subcellularLocation>
        <location evidence="1">Membrane</location>
        <topology evidence="1">Multi-pass membrane protein</topology>
    </subcellularLocation>
</comment>
<dbReference type="PIRSF" id="PIRSF006060">
    <property type="entry name" value="AA_transporter"/>
    <property type="match status" value="1"/>
</dbReference>
<dbReference type="Proteomes" id="UP000034680">
    <property type="component" value="Unassembled WGS sequence"/>
</dbReference>
<keyword evidence="4 6" id="KW-1133">Transmembrane helix</keyword>
<evidence type="ECO:0000256" key="3">
    <source>
        <dbReference type="ARBA" id="ARBA00022692"/>
    </source>
</evidence>
<proteinExistence type="predicted"/>
<dbReference type="Gene3D" id="1.20.1740.10">
    <property type="entry name" value="Amino acid/polyamine transporter I"/>
    <property type="match status" value="1"/>
</dbReference>
<feature type="transmembrane region" description="Helical" evidence="6">
    <location>
        <begin position="233"/>
        <end position="255"/>
    </location>
</feature>
<dbReference type="OrthoDB" id="3257095at2759"/>
<dbReference type="PANTHER" id="PTHR45649:SF41">
    <property type="entry name" value="TRANSPORTER, PUTATIVE (EUROFUNG)-RELATED"/>
    <property type="match status" value="1"/>
</dbReference>
<feature type="transmembrane region" description="Helical" evidence="6">
    <location>
        <begin position="359"/>
        <end position="378"/>
    </location>
</feature>
<dbReference type="GO" id="GO:0016020">
    <property type="term" value="C:membrane"/>
    <property type="evidence" value="ECO:0007669"/>
    <property type="project" value="UniProtKB-SubCell"/>
</dbReference>
<dbReference type="InterPro" id="IPR002293">
    <property type="entry name" value="AA/rel_permease1"/>
</dbReference>
<reference evidence="7 8" key="2">
    <citation type="submission" date="2015-05" db="EMBL/GenBank/DDBJ databases">
        <authorList>
            <person name="Morales-Cruz A."/>
            <person name="Amrine K.C."/>
            <person name="Cantu D."/>
        </authorList>
    </citation>
    <scope>NUCLEOTIDE SEQUENCE [LARGE SCALE GENOMIC DNA]</scope>
    <source>
        <strain evidence="7">DA912</strain>
    </source>
</reference>
<feature type="transmembrane region" description="Helical" evidence="6">
    <location>
        <begin position="188"/>
        <end position="213"/>
    </location>
</feature>
<evidence type="ECO:0000256" key="1">
    <source>
        <dbReference type="ARBA" id="ARBA00004141"/>
    </source>
</evidence>
<gene>
    <name evidence="7" type="ORF">UCDDA912_g00166</name>
</gene>
<dbReference type="EMBL" id="LCUC01000007">
    <property type="protein sequence ID" value="KKY39851.1"/>
    <property type="molecule type" value="Genomic_DNA"/>
</dbReference>
<protein>
    <submittedName>
        <fullName evidence="7">Putative amino acid transporter</fullName>
    </submittedName>
</protein>
<feature type="transmembrane region" description="Helical" evidence="6">
    <location>
        <begin position="390"/>
        <end position="409"/>
    </location>
</feature>